<proteinExistence type="predicted"/>
<keyword evidence="1" id="KW-0687">Ribonucleoprotein</keyword>
<dbReference type="Pfam" id="PF16053">
    <property type="entry name" value="MRP-S34"/>
    <property type="match status" value="1"/>
</dbReference>
<keyword evidence="1" id="KW-0689">Ribosomal protein</keyword>
<dbReference type="OrthoDB" id="16434at2759"/>
<gene>
    <name evidence="1" type="ORF">BSL78_09160</name>
</gene>
<reference evidence="1 2" key="1">
    <citation type="journal article" date="2017" name="PLoS Biol.">
        <title>The sea cucumber genome provides insights into morphological evolution and visceral regeneration.</title>
        <authorList>
            <person name="Zhang X."/>
            <person name="Sun L."/>
            <person name="Yuan J."/>
            <person name="Sun Y."/>
            <person name="Gao Y."/>
            <person name="Zhang L."/>
            <person name="Li S."/>
            <person name="Dai H."/>
            <person name="Hamel J.F."/>
            <person name="Liu C."/>
            <person name="Yu Y."/>
            <person name="Liu S."/>
            <person name="Lin W."/>
            <person name="Guo K."/>
            <person name="Jin S."/>
            <person name="Xu P."/>
            <person name="Storey K.B."/>
            <person name="Huan P."/>
            <person name="Zhang T."/>
            <person name="Zhou Y."/>
            <person name="Zhang J."/>
            <person name="Lin C."/>
            <person name="Li X."/>
            <person name="Xing L."/>
            <person name="Huo D."/>
            <person name="Sun M."/>
            <person name="Wang L."/>
            <person name="Mercier A."/>
            <person name="Li F."/>
            <person name="Yang H."/>
            <person name="Xiang J."/>
        </authorList>
    </citation>
    <scope>NUCLEOTIDE SEQUENCE [LARGE SCALE GENOMIC DNA]</scope>
    <source>
        <strain evidence="1">Shaxun</strain>
        <tissue evidence="1">Muscle</tissue>
    </source>
</reference>
<dbReference type="STRING" id="307972.A0A2G8L0Z9"/>
<evidence type="ECO:0000313" key="1">
    <source>
        <dbReference type="EMBL" id="PIK53938.1"/>
    </source>
</evidence>
<keyword evidence="2" id="KW-1185">Reference proteome</keyword>
<dbReference type="AlphaFoldDB" id="A0A2G8L0Z9"/>
<dbReference type="InterPro" id="IPR032053">
    <property type="entry name" value="Ribosomal_mS34"/>
</dbReference>
<comment type="caution">
    <text evidence="1">The sequence shown here is derived from an EMBL/GenBank/DDBJ whole genome shotgun (WGS) entry which is preliminary data.</text>
</comment>
<dbReference type="EMBL" id="MRZV01000269">
    <property type="protein sequence ID" value="PIK53938.1"/>
    <property type="molecule type" value="Genomic_DNA"/>
</dbReference>
<dbReference type="GO" id="GO:0003735">
    <property type="term" value="F:structural constituent of ribosome"/>
    <property type="evidence" value="ECO:0007669"/>
    <property type="project" value="InterPro"/>
</dbReference>
<dbReference type="Proteomes" id="UP000230750">
    <property type="component" value="Unassembled WGS sequence"/>
</dbReference>
<organism evidence="1 2">
    <name type="scientific">Stichopus japonicus</name>
    <name type="common">Sea cucumber</name>
    <dbReference type="NCBI Taxonomy" id="307972"/>
    <lineage>
        <taxon>Eukaryota</taxon>
        <taxon>Metazoa</taxon>
        <taxon>Echinodermata</taxon>
        <taxon>Eleutherozoa</taxon>
        <taxon>Echinozoa</taxon>
        <taxon>Holothuroidea</taxon>
        <taxon>Aspidochirotacea</taxon>
        <taxon>Aspidochirotida</taxon>
        <taxon>Stichopodidae</taxon>
        <taxon>Apostichopus</taxon>
    </lineage>
</organism>
<dbReference type="PANTHER" id="PTHR28589">
    <property type="entry name" value="28S RIBOSOMAL PROTEIN S34, MITOCHONDRIAL"/>
    <property type="match status" value="1"/>
</dbReference>
<accession>A0A2G8L0Z9</accession>
<name>A0A2G8L0Z9_STIJA</name>
<dbReference type="GO" id="GO:0005739">
    <property type="term" value="C:mitochondrion"/>
    <property type="evidence" value="ECO:0007669"/>
    <property type="project" value="InterPro"/>
</dbReference>
<dbReference type="GO" id="GO:0005840">
    <property type="term" value="C:ribosome"/>
    <property type="evidence" value="ECO:0007669"/>
    <property type="project" value="UniProtKB-KW"/>
</dbReference>
<protein>
    <submittedName>
        <fullName evidence="1">Putative 28S ribosomal protein S34, mitochondrial</fullName>
    </submittedName>
</protein>
<sequence length="216" mass="25589">MAVSNKRYVWQTGKNLFEILNQLPNFGVGRIVTLGRWQHFTPERPSYYKITRVKLDCSKENLNHGEAWGVPTIKGYSKDGLEVKIKEWHLNEWKLIRKSEEEDFCAYTPKAEDFNQVPKYVRMPPLLEELVYQEKKAKGEDVSKPIALPKRLVQEFDSEVYFMEDDDTISDYGKENVDIDNVGDLTETIKFLEDFKKPIKKWDWEDIWKSMQKEEN</sequence>
<dbReference type="PANTHER" id="PTHR28589:SF1">
    <property type="entry name" value="SMALL RIBOSOMAL SUBUNIT PROTEIN MS34"/>
    <property type="match status" value="1"/>
</dbReference>
<evidence type="ECO:0000313" key="2">
    <source>
        <dbReference type="Proteomes" id="UP000230750"/>
    </source>
</evidence>